<organism evidence="6 7">
    <name type="scientific">Thermobifida halotolerans</name>
    <dbReference type="NCBI Taxonomy" id="483545"/>
    <lineage>
        <taxon>Bacteria</taxon>
        <taxon>Bacillati</taxon>
        <taxon>Actinomycetota</taxon>
        <taxon>Actinomycetes</taxon>
        <taxon>Streptosporangiales</taxon>
        <taxon>Nocardiopsidaceae</taxon>
        <taxon>Thermobifida</taxon>
    </lineage>
</organism>
<dbReference type="Proteomes" id="UP000265719">
    <property type="component" value="Chromosome"/>
</dbReference>
<keyword evidence="7" id="KW-1185">Reference proteome</keyword>
<keyword evidence="1" id="KW-0238">DNA-binding</keyword>
<feature type="domain" description="Recombinase" evidence="5">
    <location>
        <begin position="142"/>
        <end position="283"/>
    </location>
</feature>
<dbReference type="Pfam" id="PF07508">
    <property type="entry name" value="Recombinase"/>
    <property type="match status" value="1"/>
</dbReference>
<feature type="domain" description="Resolvase/invertase-type recombinase catalytic" evidence="4">
    <location>
        <begin position="1"/>
        <end position="135"/>
    </location>
</feature>
<dbReference type="CDD" id="cd00338">
    <property type="entry name" value="Ser_Recombinase"/>
    <property type="match status" value="1"/>
</dbReference>
<dbReference type="Pfam" id="PF13408">
    <property type="entry name" value="Zn_ribbon_recom"/>
    <property type="match status" value="1"/>
</dbReference>
<evidence type="ECO:0000259" key="5">
    <source>
        <dbReference type="PROSITE" id="PS51737"/>
    </source>
</evidence>
<gene>
    <name evidence="6" type="ORF">NI17_015455</name>
</gene>
<accession>A0AA97M2J2</accession>
<dbReference type="Gene3D" id="3.90.1750.20">
    <property type="entry name" value="Putative Large Serine Recombinase, Chain B, Domain 2"/>
    <property type="match status" value="1"/>
</dbReference>
<dbReference type="EMBL" id="CP063196">
    <property type="protein sequence ID" value="UOE18233.1"/>
    <property type="molecule type" value="Genomic_DNA"/>
</dbReference>
<dbReference type="PANTHER" id="PTHR30461:SF2">
    <property type="entry name" value="SERINE RECOMBINASE PINE-RELATED"/>
    <property type="match status" value="1"/>
</dbReference>
<dbReference type="PANTHER" id="PTHR30461">
    <property type="entry name" value="DNA-INVERTASE FROM LAMBDOID PROPHAGE"/>
    <property type="match status" value="1"/>
</dbReference>
<dbReference type="SUPFAM" id="SSF53041">
    <property type="entry name" value="Resolvase-like"/>
    <property type="match status" value="1"/>
</dbReference>
<feature type="region of interest" description="Disordered" evidence="3">
    <location>
        <begin position="278"/>
        <end position="299"/>
    </location>
</feature>
<dbReference type="InterPro" id="IPR025827">
    <property type="entry name" value="Zn_ribbon_recom_dom"/>
</dbReference>
<evidence type="ECO:0000313" key="6">
    <source>
        <dbReference type="EMBL" id="UOE18233.1"/>
    </source>
</evidence>
<dbReference type="InterPro" id="IPR038109">
    <property type="entry name" value="DNA_bind_recomb_sf"/>
</dbReference>
<name>A0AA97M2J2_9ACTN</name>
<protein>
    <submittedName>
        <fullName evidence="6">Recombinase family protein</fullName>
    </submittedName>
</protein>
<evidence type="ECO:0000256" key="1">
    <source>
        <dbReference type="ARBA" id="ARBA00023125"/>
    </source>
</evidence>
<evidence type="ECO:0000259" key="4">
    <source>
        <dbReference type="PROSITE" id="PS51736"/>
    </source>
</evidence>
<evidence type="ECO:0000256" key="2">
    <source>
        <dbReference type="ARBA" id="ARBA00023172"/>
    </source>
</evidence>
<reference evidence="6" key="1">
    <citation type="submission" date="2020-10" db="EMBL/GenBank/DDBJ databases">
        <title>De novo genome project of the cellulose decomposer Thermobifida halotolerans type strain.</title>
        <authorList>
            <person name="Nagy I."/>
            <person name="Horvath B."/>
            <person name="Kukolya J."/>
            <person name="Nagy I."/>
            <person name="Orsini M."/>
        </authorList>
    </citation>
    <scope>NUCLEOTIDE SEQUENCE</scope>
    <source>
        <strain evidence="6">DSM 44931</strain>
    </source>
</reference>
<dbReference type="KEGG" id="thao:NI17_015455"/>
<dbReference type="InterPro" id="IPR036162">
    <property type="entry name" value="Resolvase-like_N_sf"/>
</dbReference>
<dbReference type="PROSITE" id="PS51736">
    <property type="entry name" value="RECOMBINASES_3"/>
    <property type="match status" value="1"/>
</dbReference>
<evidence type="ECO:0000313" key="7">
    <source>
        <dbReference type="Proteomes" id="UP000265719"/>
    </source>
</evidence>
<dbReference type="InterPro" id="IPR011109">
    <property type="entry name" value="DNA_bind_recombinase_dom"/>
</dbReference>
<dbReference type="SMART" id="SM00857">
    <property type="entry name" value="Resolvase"/>
    <property type="match status" value="1"/>
</dbReference>
<keyword evidence="2" id="KW-0233">DNA recombination</keyword>
<dbReference type="Pfam" id="PF00239">
    <property type="entry name" value="Resolvase"/>
    <property type="match status" value="1"/>
</dbReference>
<dbReference type="GO" id="GO:0003677">
    <property type="term" value="F:DNA binding"/>
    <property type="evidence" value="ECO:0007669"/>
    <property type="project" value="UniProtKB-KW"/>
</dbReference>
<dbReference type="GO" id="GO:0000150">
    <property type="term" value="F:DNA strand exchange activity"/>
    <property type="evidence" value="ECO:0007669"/>
    <property type="project" value="InterPro"/>
</dbReference>
<dbReference type="Gene3D" id="3.40.50.1390">
    <property type="entry name" value="Resolvase, N-terminal catalytic domain"/>
    <property type="match status" value="1"/>
</dbReference>
<dbReference type="InterPro" id="IPR050639">
    <property type="entry name" value="SSR_resolvase"/>
</dbReference>
<proteinExistence type="predicted"/>
<evidence type="ECO:0000256" key="3">
    <source>
        <dbReference type="SAM" id="MobiDB-lite"/>
    </source>
</evidence>
<dbReference type="PROSITE" id="PS51737">
    <property type="entry name" value="RECOMBINASE_DNA_BIND"/>
    <property type="match status" value="1"/>
</dbReference>
<sequence>MSDGLDRQDRDCRERAKQLGATDVVVFRETVSGYKRTAKRKAFDAMTSYVREHRPEFLIAWKFDRYSRKGIRDVAAVSELVEETGVRFICLKDNLDSANAEWELLAAFAAHQARGESRNTALRMTSRKAKERREGKWTAQTPYGYVKTRDMRLIQHAERAKVVRRIADAYLDGASMSAIARALTADGIDAPGYLVYLERVARLRERGKREEAEARAKKRPANVWTTTSVKNILVNPVTAGMMAYKDQPVYDEHGEPVMVTDSPIISVAERRRILARRTSQTSVVRKPGKRTGGKASPGRPPAYLLTGFVVCECGHAICGSRSRPPKLPRYRCAGRSDATPCKLKSIAVPDLERAVIDAVLGHLAALEPEDPRLAAIARKWIARHAPEHDAQRREFAERADTLRARLEDLESAKWERGEFDDAEGPARYARFRTRIAEQLAAVESALAQLPEPTVDISALLDPAETAETFANTSPATLAERREVLALVLERVTVRSGGRIEPVWVGSNAEHLPIAEPLAA</sequence>
<dbReference type="InterPro" id="IPR006119">
    <property type="entry name" value="Resolv_N"/>
</dbReference>
<dbReference type="AlphaFoldDB" id="A0AA97M2J2"/>